<dbReference type="GeneID" id="27316010"/>
<evidence type="ECO:0000313" key="2">
    <source>
        <dbReference type="Proteomes" id="UP000053259"/>
    </source>
</evidence>
<dbReference type="Proteomes" id="UP000053259">
    <property type="component" value="Unassembled WGS sequence"/>
</dbReference>
<dbReference type="RefSeq" id="XP_016210193.1">
    <property type="nucleotide sequence ID" value="XM_016361887.1"/>
</dbReference>
<dbReference type="EMBL" id="KN847564">
    <property type="protein sequence ID" value="KIW00324.1"/>
    <property type="molecule type" value="Genomic_DNA"/>
</dbReference>
<evidence type="ECO:0000313" key="1">
    <source>
        <dbReference type="EMBL" id="KIW00324.1"/>
    </source>
</evidence>
<keyword evidence="2" id="KW-1185">Reference proteome</keyword>
<dbReference type="VEuPathDB" id="FungiDB:PV09_08037"/>
<reference evidence="1 2" key="1">
    <citation type="submission" date="2015-01" db="EMBL/GenBank/DDBJ databases">
        <title>The Genome Sequence of Ochroconis gallopava CBS43764.</title>
        <authorList>
            <consortium name="The Broad Institute Genomics Platform"/>
            <person name="Cuomo C."/>
            <person name="de Hoog S."/>
            <person name="Gorbushina A."/>
            <person name="Stielow B."/>
            <person name="Teixiera M."/>
            <person name="Abouelleil A."/>
            <person name="Chapman S.B."/>
            <person name="Priest M."/>
            <person name="Young S.K."/>
            <person name="Wortman J."/>
            <person name="Nusbaum C."/>
            <person name="Birren B."/>
        </authorList>
    </citation>
    <scope>NUCLEOTIDE SEQUENCE [LARGE SCALE GENOMIC DNA]</scope>
    <source>
        <strain evidence="1 2">CBS 43764</strain>
    </source>
</reference>
<organism evidence="1 2">
    <name type="scientific">Verruconis gallopava</name>
    <dbReference type="NCBI Taxonomy" id="253628"/>
    <lineage>
        <taxon>Eukaryota</taxon>
        <taxon>Fungi</taxon>
        <taxon>Dikarya</taxon>
        <taxon>Ascomycota</taxon>
        <taxon>Pezizomycotina</taxon>
        <taxon>Dothideomycetes</taxon>
        <taxon>Pleosporomycetidae</taxon>
        <taxon>Venturiales</taxon>
        <taxon>Sympoventuriaceae</taxon>
        <taxon>Verruconis</taxon>
    </lineage>
</organism>
<name>A0A0D2AMG3_9PEZI</name>
<protein>
    <submittedName>
        <fullName evidence="1">Uncharacterized protein</fullName>
    </submittedName>
</protein>
<dbReference type="AlphaFoldDB" id="A0A0D2AMG3"/>
<sequence>MTVSFSQRVHGRTARLCNGGLSIDHERLGLNQNVIDIYRARFATRLPMLLLLAFIHKSAKLVPFFHVRTGLQRRPNPCTLAGCHGTTRSDPLKLSCEMKQ</sequence>
<accession>A0A0D2AMG3</accession>
<dbReference type="InParanoid" id="A0A0D2AMG3"/>
<dbReference type="HOGENOM" id="CLU_2308225_0_0_1"/>
<proteinExistence type="predicted"/>
<gene>
    <name evidence="1" type="ORF">PV09_08037</name>
</gene>